<dbReference type="PRINTS" id="PR00169">
    <property type="entry name" value="KCHANNEL"/>
</dbReference>
<feature type="transmembrane region" description="Helical" evidence="12">
    <location>
        <begin position="520"/>
        <end position="541"/>
    </location>
</feature>
<feature type="transmembrane region" description="Helical" evidence="12">
    <location>
        <begin position="819"/>
        <end position="836"/>
    </location>
</feature>
<dbReference type="PANTHER" id="PTHR11537:SF254">
    <property type="entry name" value="POTASSIUM VOLTAGE-GATED CHANNEL PROTEIN SHAB"/>
    <property type="match status" value="1"/>
</dbReference>
<keyword evidence="4 12" id="KW-0812">Transmembrane</keyword>
<dbReference type="GO" id="GO:0008076">
    <property type="term" value="C:voltage-gated potassium channel complex"/>
    <property type="evidence" value="ECO:0007669"/>
    <property type="project" value="InterPro"/>
</dbReference>
<evidence type="ECO:0000259" key="13">
    <source>
        <dbReference type="Pfam" id="PF00520"/>
    </source>
</evidence>
<sequence length="918" mass="101592">MHVALNRQKGHQRLKPGLKPSATVVFTQDRPVLLGDLLGVLDVLLPDEAALCSLLLQGLQRNPAVAEAAVGVEDEIREIFATVAADKESCEPEDCTQDMHNQAVTQARVVPGPRKNITPMGHTLEVALQPLRASAVLSKVGDLPAPDGGFGEPLPLPPELCGPPELPGMTMCNEGAASLAVNGTGGGAATDDVCAGSLDGETDFSVAMPPSRCCCCLVDSHAQATATPSMPWLPEWPGITWRAKLFNILEEDNCRLGKAVQWVIVFAILTSTCTYVMESMPTFRREPEECQRLQDAGLPLTVQACEPQPIHQIFYVECVCIVIFIVEYLVRLLTVHSHMGASSCLSGLVRTLEYAKKPMNIIDLVSVLPFIVEVILPPGEGPVTLMYILRMTRTVRLLKLTRRNVQLNMFVEAVRVSRQPLFILMVFNGIVTVVFASLIHFAEGGRFSVDPKYTQPALNSTLPAPFPLGVFVRLDKAQESVAPTPFRSLPYAMWWVCTTMTTVGYGDIAPTTPLGKGIGVCSFFIGIIFLALPISVLGANFEDLYDQKVEATGLRPLLRRTLSCRSFRAQKPFLPDADGVRHFVISVLEDPGASHLSQLYSTMMAMTILVGSFVFVIETMPDLQSTPAECDLASMTVEACMPRPNSAFFVFETVCIMWFSVDYFLRVTCIHTSNSEELGLSRFANRPLRKTLHYVRSPLNVVDFLAIIPWYMEHVMGGYQVNFAVLRVLRLIRVFRLFKQPQMRSWVAMFYDVVMESLPALVLLVYIMGLTSVFFASLVFFAEGSTYSMEHFKDQRPRGAYVRPTVDGYGYEVSPYSSIAYSLWWFFVTATTVGYGDDVPTTTMGRCVGVVAFYVGIVSLSLPISVISASFRKHYMVWCEVLEEVWQESQAEKEKALPEVTTIKHSSRPTATPREGWT</sequence>
<reference evidence="14" key="1">
    <citation type="submission" date="2021-01" db="EMBL/GenBank/DDBJ databases">
        <authorList>
            <person name="Corre E."/>
            <person name="Pelletier E."/>
            <person name="Niang G."/>
            <person name="Scheremetjew M."/>
            <person name="Finn R."/>
            <person name="Kale V."/>
            <person name="Holt S."/>
            <person name="Cochrane G."/>
            <person name="Meng A."/>
            <person name="Brown T."/>
            <person name="Cohen L."/>
        </authorList>
    </citation>
    <scope>NUCLEOTIDE SEQUENCE</scope>
    <source>
        <strain evidence="14">RCC3387</strain>
    </source>
</reference>
<dbReference type="EMBL" id="HBGW01042393">
    <property type="protein sequence ID" value="CAD9567554.1"/>
    <property type="molecule type" value="Transcribed_RNA"/>
</dbReference>
<dbReference type="GO" id="GO:0001508">
    <property type="term" value="P:action potential"/>
    <property type="evidence" value="ECO:0007669"/>
    <property type="project" value="TreeGrafter"/>
</dbReference>
<evidence type="ECO:0000256" key="1">
    <source>
        <dbReference type="ARBA" id="ARBA00004141"/>
    </source>
</evidence>
<protein>
    <recommendedName>
        <fullName evidence="13">Ion transport domain-containing protein</fullName>
    </recommendedName>
</protein>
<keyword evidence="11" id="KW-0407">Ion channel</keyword>
<dbReference type="Pfam" id="PF00520">
    <property type="entry name" value="Ion_trans"/>
    <property type="match status" value="2"/>
</dbReference>
<evidence type="ECO:0000256" key="5">
    <source>
        <dbReference type="ARBA" id="ARBA00022826"/>
    </source>
</evidence>
<feature type="transmembrane region" description="Helical" evidence="12">
    <location>
        <begin position="421"/>
        <end position="442"/>
    </location>
</feature>
<evidence type="ECO:0000256" key="11">
    <source>
        <dbReference type="ARBA" id="ARBA00023303"/>
    </source>
</evidence>
<evidence type="ECO:0000256" key="12">
    <source>
        <dbReference type="SAM" id="Phobius"/>
    </source>
</evidence>
<dbReference type="SUPFAM" id="SSF81324">
    <property type="entry name" value="Voltage-gated potassium channels"/>
    <property type="match status" value="2"/>
</dbReference>
<keyword evidence="8 12" id="KW-1133">Transmembrane helix</keyword>
<dbReference type="InterPro" id="IPR027359">
    <property type="entry name" value="Volt_channel_dom_sf"/>
</dbReference>
<dbReference type="InterPro" id="IPR005821">
    <property type="entry name" value="Ion_trans_dom"/>
</dbReference>
<organism evidence="14">
    <name type="scientific">Zooxanthella nutricula</name>
    <dbReference type="NCBI Taxonomy" id="1333877"/>
    <lineage>
        <taxon>Eukaryota</taxon>
        <taxon>Sar</taxon>
        <taxon>Alveolata</taxon>
        <taxon>Dinophyceae</taxon>
        <taxon>Peridiniales</taxon>
        <taxon>Peridiniales incertae sedis</taxon>
        <taxon>Zooxanthella</taxon>
    </lineage>
</organism>
<feature type="transmembrane region" description="Helical" evidence="12">
    <location>
        <begin position="491"/>
        <end position="508"/>
    </location>
</feature>
<dbReference type="InterPro" id="IPR028325">
    <property type="entry name" value="VG_K_chnl"/>
</dbReference>
<evidence type="ECO:0000256" key="4">
    <source>
        <dbReference type="ARBA" id="ARBA00022692"/>
    </source>
</evidence>
<feature type="transmembrane region" description="Helical" evidence="12">
    <location>
        <begin position="313"/>
        <end position="330"/>
    </location>
</feature>
<keyword evidence="9" id="KW-0406">Ion transport</keyword>
<feature type="transmembrane region" description="Helical" evidence="12">
    <location>
        <begin position="848"/>
        <end position="871"/>
    </location>
</feature>
<gene>
    <name evidence="14" type="ORF">BRAN1462_LOCUS26795</name>
</gene>
<keyword evidence="2" id="KW-0813">Transport</keyword>
<keyword evidence="3" id="KW-0633">Potassium transport</keyword>
<keyword evidence="6" id="KW-0851">Voltage-gated channel</keyword>
<evidence type="ECO:0000256" key="10">
    <source>
        <dbReference type="ARBA" id="ARBA00023136"/>
    </source>
</evidence>
<dbReference type="InterPro" id="IPR003280">
    <property type="entry name" value="2pore_dom_K_chnl"/>
</dbReference>
<evidence type="ECO:0000313" key="14">
    <source>
        <dbReference type="EMBL" id="CAD9567554.1"/>
    </source>
</evidence>
<proteinExistence type="predicted"/>
<dbReference type="PANTHER" id="PTHR11537">
    <property type="entry name" value="VOLTAGE-GATED POTASSIUM CHANNEL"/>
    <property type="match status" value="1"/>
</dbReference>
<dbReference type="PRINTS" id="PR01333">
    <property type="entry name" value="2POREKCHANEL"/>
</dbReference>
<name>A0A6U6MX21_9DINO</name>
<evidence type="ECO:0000256" key="9">
    <source>
        <dbReference type="ARBA" id="ARBA00023065"/>
    </source>
</evidence>
<feature type="transmembrane region" description="Helical" evidence="12">
    <location>
        <begin position="599"/>
        <end position="617"/>
    </location>
</feature>
<evidence type="ECO:0000256" key="7">
    <source>
        <dbReference type="ARBA" id="ARBA00022958"/>
    </source>
</evidence>
<dbReference type="GO" id="GO:0005249">
    <property type="term" value="F:voltage-gated potassium channel activity"/>
    <property type="evidence" value="ECO:0007669"/>
    <property type="project" value="InterPro"/>
</dbReference>
<evidence type="ECO:0000256" key="3">
    <source>
        <dbReference type="ARBA" id="ARBA00022538"/>
    </source>
</evidence>
<feature type="domain" description="Ion transport" evidence="13">
    <location>
        <begin position="259"/>
        <end position="547"/>
    </location>
</feature>
<accession>A0A6U6MX21</accession>
<dbReference type="Gene3D" id="1.20.120.350">
    <property type="entry name" value="Voltage-gated potassium channels. Chain C"/>
    <property type="match status" value="2"/>
</dbReference>
<keyword evidence="10 12" id="KW-0472">Membrane</keyword>
<evidence type="ECO:0000256" key="2">
    <source>
        <dbReference type="ARBA" id="ARBA00022448"/>
    </source>
</evidence>
<dbReference type="Gene3D" id="1.10.287.70">
    <property type="match status" value="2"/>
</dbReference>
<feature type="transmembrane region" description="Helical" evidence="12">
    <location>
        <begin position="758"/>
        <end position="782"/>
    </location>
</feature>
<keyword evidence="7" id="KW-0630">Potassium</keyword>
<keyword evidence="5" id="KW-0631">Potassium channel</keyword>
<feature type="domain" description="Ion transport" evidence="13">
    <location>
        <begin position="600"/>
        <end position="873"/>
    </location>
</feature>
<comment type="subcellular location">
    <subcellularLocation>
        <location evidence="1">Membrane</location>
        <topology evidence="1">Multi-pass membrane protein</topology>
    </subcellularLocation>
</comment>
<feature type="transmembrane region" description="Helical" evidence="12">
    <location>
        <begin position="367"/>
        <end position="389"/>
    </location>
</feature>
<dbReference type="AlphaFoldDB" id="A0A6U6MX21"/>
<evidence type="ECO:0000256" key="6">
    <source>
        <dbReference type="ARBA" id="ARBA00022882"/>
    </source>
</evidence>
<evidence type="ECO:0000256" key="8">
    <source>
        <dbReference type="ARBA" id="ARBA00022989"/>
    </source>
</evidence>